<feature type="transmembrane region" description="Helical" evidence="7">
    <location>
        <begin position="163"/>
        <end position="183"/>
    </location>
</feature>
<feature type="compositionally biased region" description="Low complexity" evidence="6">
    <location>
        <begin position="628"/>
        <end position="640"/>
    </location>
</feature>
<feature type="compositionally biased region" description="Polar residues" evidence="6">
    <location>
        <begin position="423"/>
        <end position="438"/>
    </location>
</feature>
<evidence type="ECO:0000256" key="2">
    <source>
        <dbReference type="ARBA" id="ARBA00022692"/>
    </source>
</evidence>
<feature type="compositionally biased region" description="Acidic residues" evidence="6">
    <location>
        <begin position="658"/>
        <end position="674"/>
    </location>
</feature>
<evidence type="ECO:0000256" key="7">
    <source>
        <dbReference type="SAM" id="Phobius"/>
    </source>
</evidence>
<feature type="transmembrane region" description="Helical" evidence="7">
    <location>
        <begin position="127"/>
        <end position="151"/>
    </location>
</feature>
<evidence type="ECO:0000256" key="4">
    <source>
        <dbReference type="ARBA" id="ARBA00023136"/>
    </source>
</evidence>
<organism evidence="9 10">
    <name type="scientific">Niveomyces insectorum RCEF 264</name>
    <dbReference type="NCBI Taxonomy" id="1081102"/>
    <lineage>
        <taxon>Eukaryota</taxon>
        <taxon>Fungi</taxon>
        <taxon>Dikarya</taxon>
        <taxon>Ascomycota</taxon>
        <taxon>Pezizomycotina</taxon>
        <taxon>Sordariomycetes</taxon>
        <taxon>Hypocreomycetidae</taxon>
        <taxon>Hypocreales</taxon>
        <taxon>Cordycipitaceae</taxon>
        <taxon>Niveomyces</taxon>
    </lineage>
</organism>
<keyword evidence="2 7" id="KW-0812">Transmembrane</keyword>
<feature type="compositionally biased region" description="Low complexity" evidence="6">
    <location>
        <begin position="743"/>
        <end position="769"/>
    </location>
</feature>
<keyword evidence="10" id="KW-1185">Reference proteome</keyword>
<feature type="transmembrane region" description="Helical" evidence="7">
    <location>
        <begin position="286"/>
        <end position="306"/>
    </location>
</feature>
<evidence type="ECO:0000256" key="3">
    <source>
        <dbReference type="ARBA" id="ARBA00022989"/>
    </source>
</evidence>
<evidence type="ECO:0000256" key="1">
    <source>
        <dbReference type="ARBA" id="ARBA00004141"/>
    </source>
</evidence>
<feature type="region of interest" description="Disordered" evidence="6">
    <location>
        <begin position="658"/>
        <end position="810"/>
    </location>
</feature>
<feature type="domain" description="Rhodopsin" evidence="8">
    <location>
        <begin position="69"/>
        <end position="302"/>
    </location>
</feature>
<evidence type="ECO:0000313" key="10">
    <source>
        <dbReference type="Proteomes" id="UP000076874"/>
    </source>
</evidence>
<evidence type="ECO:0000313" key="9">
    <source>
        <dbReference type="EMBL" id="OAA65259.1"/>
    </source>
</evidence>
<dbReference type="EMBL" id="AZHD01000003">
    <property type="protein sequence ID" value="OAA65259.1"/>
    <property type="molecule type" value="Genomic_DNA"/>
</dbReference>
<dbReference type="Pfam" id="PF20684">
    <property type="entry name" value="Fung_rhodopsin"/>
    <property type="match status" value="1"/>
</dbReference>
<sequence length="810" mass="86415">MATSSYLLGRAAAAYAVGHREYDRNNNNNNNTTMDGSGAVPPPSDDNIGPALIVSSSVLMGAVVVTTVLRLLVRARNRMLGWDDYTVLVVAVLAAARLGCQAAQVRHGNGRHEVYLDDGDYAAAIRYGWYALLLFFVAICLLKISICLLLLRIKNERWLRWLIYATMAGLVVTNGGVVVILLAECRPVDTYWTDMAQCWNPRVRVFSIYVTIGYSILTDLLCSFLPLVVIWNVRIPLRSKLLVCGLMSLGLLATACGIGRAVSLSLKTVDFTWAFCITEIWANFELLLGAVAANLALARSIFIFLFEDDTAANGGAGANGGNGGGVVVVGGGGGGGGGVTGGITGSNSNKGLNGLLHGGPLRRLSRYGYHGLRFSLFGRVRLPSWQRRSRRHSQAAMGGGGGIVGGGGNGGILGPRHVFRRQASASPSRHDTGLSSFFPSWPRSGSSSQKTASSSDATDARTVINAGAGWGRRLVDHVLCLVPERFAFWDRAGGAQQRTDSEKGIVPAAGAAAAGPAFAASAPGRGKGGRLSGMGGLAGLDVDTTDILLPPNLHHGSGRRGSATSTSAVVIVGGRDRDRDRTRDRARDNSWRSSLYYHHHLSKNYPHPYGSGSGSGSSNKNHNANRWSAAASAAASDDSSLPAGAGVIKKRTEFWISEEEIDQDEEAMEDEGENGDEKGRGGGGRGNHARAYGQREEEEEEYYLAPDPHEEDATNTSNIPDGGHNDDDHHHHHHHNNHRDRAGSTASTAAGSAAGALSLSDTATTATAVEDVDDETYRHHHHHHHLRRRDSDDDDDLELGLHPPPRTHLS</sequence>
<dbReference type="OrthoDB" id="5331848at2759"/>
<feature type="region of interest" description="Disordered" evidence="6">
    <location>
        <begin position="422"/>
        <end position="458"/>
    </location>
</feature>
<evidence type="ECO:0000256" key="5">
    <source>
        <dbReference type="ARBA" id="ARBA00038359"/>
    </source>
</evidence>
<keyword evidence="4 7" id="KW-0472">Membrane</keyword>
<feature type="transmembrane region" description="Helical" evidence="7">
    <location>
        <begin position="241"/>
        <end position="266"/>
    </location>
</feature>
<dbReference type="AlphaFoldDB" id="A0A167XQF0"/>
<proteinExistence type="inferred from homology"/>
<feature type="region of interest" description="Disordered" evidence="6">
    <location>
        <begin position="22"/>
        <end position="41"/>
    </location>
</feature>
<dbReference type="InterPro" id="IPR052337">
    <property type="entry name" value="SAT4-like"/>
</dbReference>
<feature type="compositionally biased region" description="Low complexity" evidence="6">
    <location>
        <begin position="444"/>
        <end position="455"/>
    </location>
</feature>
<comment type="similarity">
    <text evidence="5">Belongs to the SAT4 family.</text>
</comment>
<feature type="compositionally biased region" description="Basic and acidic residues" evidence="6">
    <location>
        <begin position="574"/>
        <end position="588"/>
    </location>
</feature>
<name>A0A167XQF0_9HYPO</name>
<feature type="compositionally biased region" description="Basic residues" evidence="6">
    <location>
        <begin position="778"/>
        <end position="788"/>
    </location>
</feature>
<accession>A0A167XQF0</accession>
<feature type="region of interest" description="Disordered" evidence="6">
    <location>
        <begin position="607"/>
        <end position="643"/>
    </location>
</feature>
<feature type="transmembrane region" description="Helical" evidence="7">
    <location>
        <begin position="51"/>
        <end position="73"/>
    </location>
</feature>
<keyword evidence="3 7" id="KW-1133">Transmembrane helix</keyword>
<dbReference type="InterPro" id="IPR049326">
    <property type="entry name" value="Rhodopsin_dom_fungi"/>
</dbReference>
<gene>
    <name evidence="9" type="ORF">SPI_02046</name>
</gene>
<evidence type="ECO:0000259" key="8">
    <source>
        <dbReference type="Pfam" id="PF20684"/>
    </source>
</evidence>
<dbReference type="Proteomes" id="UP000076874">
    <property type="component" value="Unassembled WGS sequence"/>
</dbReference>
<dbReference type="STRING" id="1081102.A0A167XQF0"/>
<dbReference type="GO" id="GO:0016020">
    <property type="term" value="C:membrane"/>
    <property type="evidence" value="ECO:0007669"/>
    <property type="project" value="UniProtKB-SubCell"/>
</dbReference>
<reference evidence="9 10" key="1">
    <citation type="journal article" date="2016" name="Genome Biol. Evol.">
        <title>Divergent and convergent evolution of fungal pathogenicity.</title>
        <authorList>
            <person name="Shang Y."/>
            <person name="Xiao G."/>
            <person name="Zheng P."/>
            <person name="Cen K."/>
            <person name="Zhan S."/>
            <person name="Wang C."/>
        </authorList>
    </citation>
    <scope>NUCLEOTIDE SEQUENCE [LARGE SCALE GENOMIC DNA]</scope>
    <source>
        <strain evidence="9 10">RCEF 264</strain>
    </source>
</reference>
<comment type="subcellular location">
    <subcellularLocation>
        <location evidence="1">Membrane</location>
        <topology evidence="1">Multi-pass membrane protein</topology>
    </subcellularLocation>
</comment>
<feature type="region of interest" description="Disordered" evidence="6">
    <location>
        <begin position="551"/>
        <end position="588"/>
    </location>
</feature>
<protein>
    <recommendedName>
        <fullName evidence="8">Rhodopsin domain-containing protein</fullName>
    </recommendedName>
</protein>
<dbReference type="PANTHER" id="PTHR33048">
    <property type="entry name" value="PTH11-LIKE INTEGRAL MEMBRANE PROTEIN (AFU_ORTHOLOGUE AFUA_5G11245)"/>
    <property type="match status" value="1"/>
</dbReference>
<evidence type="ECO:0000256" key="6">
    <source>
        <dbReference type="SAM" id="MobiDB-lite"/>
    </source>
</evidence>
<comment type="caution">
    <text evidence="9">The sequence shown here is derived from an EMBL/GenBank/DDBJ whole genome shotgun (WGS) entry which is preliminary data.</text>
</comment>
<feature type="transmembrane region" description="Helical" evidence="7">
    <location>
        <begin position="85"/>
        <end position="107"/>
    </location>
</feature>
<feature type="transmembrane region" description="Helical" evidence="7">
    <location>
        <begin position="203"/>
        <end position="229"/>
    </location>
</feature>
<dbReference type="PANTHER" id="PTHR33048:SF96">
    <property type="entry name" value="INTEGRAL MEMBRANE PROTEIN"/>
    <property type="match status" value="1"/>
</dbReference>